<organism evidence="10 11">
    <name type="scientific">Parahaliea aestuarii</name>
    <dbReference type="NCBI Taxonomy" id="1852021"/>
    <lineage>
        <taxon>Bacteria</taxon>
        <taxon>Pseudomonadati</taxon>
        <taxon>Pseudomonadota</taxon>
        <taxon>Gammaproteobacteria</taxon>
        <taxon>Cellvibrionales</taxon>
        <taxon>Halieaceae</taxon>
        <taxon>Parahaliea</taxon>
    </lineage>
</organism>
<dbReference type="GO" id="GO:0005737">
    <property type="term" value="C:cytoplasm"/>
    <property type="evidence" value="ECO:0007669"/>
    <property type="project" value="UniProtKB-SubCell"/>
</dbReference>
<comment type="cofactor">
    <cofactor evidence="8">
        <name>Mg(2+)</name>
        <dbReference type="ChEBI" id="CHEBI:18420"/>
    </cofactor>
</comment>
<evidence type="ECO:0000256" key="2">
    <source>
        <dbReference type="ARBA" id="ARBA00022679"/>
    </source>
</evidence>
<evidence type="ECO:0000256" key="6">
    <source>
        <dbReference type="ARBA" id="ARBA00023134"/>
    </source>
</evidence>
<feature type="domain" description="MobA-like NTP transferase" evidence="9">
    <location>
        <begin position="3"/>
        <end position="155"/>
    </location>
</feature>
<dbReference type="HAMAP" id="MF_00316">
    <property type="entry name" value="MobA"/>
    <property type="match status" value="1"/>
</dbReference>
<comment type="domain">
    <text evidence="8">The N-terminal domain determines nucleotide recognition and specific binding, while the C-terminal domain determines the specific binding to the target protein.</text>
</comment>
<feature type="binding site" evidence="8">
    <location>
        <position position="95"/>
    </location>
    <ligand>
        <name>GTP</name>
        <dbReference type="ChEBI" id="CHEBI:37565"/>
    </ligand>
</feature>
<dbReference type="AlphaFoldDB" id="A0A5C8ZUF4"/>
<feature type="binding site" evidence="8">
    <location>
        <begin position="6"/>
        <end position="8"/>
    </location>
    <ligand>
        <name>GTP</name>
        <dbReference type="ChEBI" id="CHEBI:37565"/>
    </ligand>
</feature>
<evidence type="ECO:0000256" key="1">
    <source>
        <dbReference type="ARBA" id="ARBA00022490"/>
    </source>
</evidence>
<gene>
    <name evidence="8 10" type="primary">mobA</name>
    <name evidence="10" type="ORF">FVW59_11735</name>
</gene>
<comment type="function">
    <text evidence="8">Transfers a GMP moiety from GTP to Mo-molybdopterin (Mo-MPT) cofactor (Moco or molybdenum cofactor) to form Mo-molybdopterin guanine dinucleotide (Mo-MGD) cofactor.</text>
</comment>
<feature type="binding site" evidence="8">
    <location>
        <position position="65"/>
    </location>
    <ligand>
        <name>GTP</name>
        <dbReference type="ChEBI" id="CHEBI:37565"/>
    </ligand>
</feature>
<keyword evidence="2 8" id="KW-0808">Transferase</keyword>
<dbReference type="OrthoDB" id="9788394at2"/>
<dbReference type="GO" id="GO:0005525">
    <property type="term" value="F:GTP binding"/>
    <property type="evidence" value="ECO:0007669"/>
    <property type="project" value="UniProtKB-UniRule"/>
</dbReference>
<keyword evidence="6 8" id="KW-0342">GTP-binding</keyword>
<keyword evidence="4 8" id="KW-0547">Nucleotide-binding</keyword>
<dbReference type="PANTHER" id="PTHR19136">
    <property type="entry name" value="MOLYBDENUM COFACTOR GUANYLYLTRANSFERASE"/>
    <property type="match status" value="1"/>
</dbReference>
<evidence type="ECO:0000256" key="8">
    <source>
        <dbReference type="HAMAP-Rule" id="MF_00316"/>
    </source>
</evidence>
<proteinExistence type="inferred from homology"/>
<comment type="catalytic activity">
    <reaction evidence="8">
        <text>Mo-molybdopterin + GTP + H(+) = Mo-molybdopterin guanine dinucleotide + diphosphate</text>
        <dbReference type="Rhea" id="RHEA:34243"/>
        <dbReference type="ChEBI" id="CHEBI:15378"/>
        <dbReference type="ChEBI" id="CHEBI:33019"/>
        <dbReference type="ChEBI" id="CHEBI:37565"/>
        <dbReference type="ChEBI" id="CHEBI:71302"/>
        <dbReference type="ChEBI" id="CHEBI:71310"/>
        <dbReference type="EC" id="2.7.7.77"/>
    </reaction>
</comment>
<dbReference type="GO" id="GO:0061603">
    <property type="term" value="F:molybdenum cofactor guanylyltransferase activity"/>
    <property type="evidence" value="ECO:0007669"/>
    <property type="project" value="UniProtKB-EC"/>
</dbReference>
<evidence type="ECO:0000256" key="7">
    <source>
        <dbReference type="ARBA" id="ARBA00023150"/>
    </source>
</evidence>
<dbReference type="SUPFAM" id="SSF53448">
    <property type="entry name" value="Nucleotide-diphospho-sugar transferases"/>
    <property type="match status" value="1"/>
</dbReference>
<evidence type="ECO:0000256" key="5">
    <source>
        <dbReference type="ARBA" id="ARBA00022842"/>
    </source>
</evidence>
<comment type="caution">
    <text evidence="10">The sequence shown here is derived from an EMBL/GenBank/DDBJ whole genome shotgun (WGS) entry which is preliminary data.</text>
</comment>
<comment type="subunit">
    <text evidence="8">Monomer.</text>
</comment>
<comment type="subcellular location">
    <subcellularLocation>
        <location evidence="8">Cytoplasm</location>
    </subcellularLocation>
</comment>
<dbReference type="InterPro" id="IPR013482">
    <property type="entry name" value="Molybde_CF_guanTrfase"/>
</dbReference>
<dbReference type="Gene3D" id="3.90.550.10">
    <property type="entry name" value="Spore Coat Polysaccharide Biosynthesis Protein SpsA, Chain A"/>
    <property type="match status" value="1"/>
</dbReference>
<keyword evidence="11" id="KW-1185">Reference proteome</keyword>
<feature type="binding site" evidence="8">
    <location>
        <position position="95"/>
    </location>
    <ligand>
        <name>Mg(2+)</name>
        <dbReference type="ChEBI" id="CHEBI:18420"/>
    </ligand>
</feature>
<dbReference type="GO" id="GO:0046872">
    <property type="term" value="F:metal ion binding"/>
    <property type="evidence" value="ECO:0007669"/>
    <property type="project" value="UniProtKB-KW"/>
</dbReference>
<dbReference type="InterPro" id="IPR029044">
    <property type="entry name" value="Nucleotide-diphossugar_trans"/>
</dbReference>
<dbReference type="CDD" id="cd02503">
    <property type="entry name" value="MobA"/>
    <property type="match status" value="1"/>
</dbReference>
<evidence type="ECO:0000313" key="10">
    <source>
        <dbReference type="EMBL" id="TXS91192.1"/>
    </source>
</evidence>
<keyword evidence="3 8" id="KW-0479">Metal-binding</keyword>
<keyword evidence="10" id="KW-0548">Nucleotidyltransferase</keyword>
<dbReference type="Pfam" id="PF12804">
    <property type="entry name" value="NTP_transf_3"/>
    <property type="match status" value="1"/>
</dbReference>
<protein>
    <recommendedName>
        <fullName evidence="8">Molybdenum cofactor guanylyltransferase</fullName>
        <shortName evidence="8">MoCo guanylyltransferase</shortName>
        <ecNumber evidence="8">2.7.7.77</ecNumber>
    </recommendedName>
    <alternativeName>
        <fullName evidence="8">GTP:molybdopterin guanylyltransferase</fullName>
    </alternativeName>
    <alternativeName>
        <fullName evidence="8">Mo-MPT guanylyltransferase</fullName>
    </alternativeName>
    <alternativeName>
        <fullName evidence="8">Molybdopterin guanylyltransferase</fullName>
    </alternativeName>
    <alternativeName>
        <fullName evidence="8">Molybdopterin-guanine dinucleotide synthase</fullName>
        <shortName evidence="8">MGD synthase</shortName>
    </alternativeName>
</protein>
<name>A0A5C8ZUF4_9GAMM</name>
<reference evidence="10 11" key="1">
    <citation type="submission" date="2019-08" db="EMBL/GenBank/DDBJ databases">
        <title>Parahaliea maris sp. nov., isolated from the surface seawater.</title>
        <authorList>
            <person name="Liu Y."/>
        </authorList>
    </citation>
    <scope>NUCLEOTIDE SEQUENCE [LARGE SCALE GENOMIC DNA]</scope>
    <source>
        <strain evidence="10 11">S2-26</strain>
    </source>
</reference>
<dbReference type="EMBL" id="VRYZ01000005">
    <property type="protein sequence ID" value="TXS91192.1"/>
    <property type="molecule type" value="Genomic_DNA"/>
</dbReference>
<dbReference type="EC" id="2.7.7.77" evidence="8"/>
<dbReference type="PANTHER" id="PTHR19136:SF81">
    <property type="entry name" value="MOLYBDENUM COFACTOR GUANYLYLTRANSFERASE"/>
    <property type="match status" value="1"/>
</dbReference>
<feature type="binding site" evidence="8">
    <location>
        <position position="19"/>
    </location>
    <ligand>
        <name>GTP</name>
        <dbReference type="ChEBI" id="CHEBI:37565"/>
    </ligand>
</feature>
<dbReference type="InterPro" id="IPR025877">
    <property type="entry name" value="MobA-like_NTP_Trfase"/>
</dbReference>
<evidence type="ECO:0000256" key="4">
    <source>
        <dbReference type="ARBA" id="ARBA00022741"/>
    </source>
</evidence>
<evidence type="ECO:0000313" key="11">
    <source>
        <dbReference type="Proteomes" id="UP000321933"/>
    </source>
</evidence>
<evidence type="ECO:0000256" key="3">
    <source>
        <dbReference type="ARBA" id="ARBA00022723"/>
    </source>
</evidence>
<comment type="similarity">
    <text evidence="8">Belongs to the MobA family.</text>
</comment>
<dbReference type="Proteomes" id="UP000321933">
    <property type="component" value="Unassembled WGS sequence"/>
</dbReference>
<sequence>MTGLILAGGAGRRVGGRDKGALSWQGRPLVEHVASRLRPQVGELWISYNRNAHLYATLGDRLFKDHLPGFEGPLAGVAAAGSAVSSEFLLLSACDTPALPTDLARRLLGPMGDARMQLAVAFDGEREQYLAALLRSESLTSLQSYLQRGERSVRGWYATLRRERVDFSDCAQAFRNINHLEQA</sequence>
<keyword evidence="1 8" id="KW-0963">Cytoplasm</keyword>
<comment type="caution">
    <text evidence="8">Lacks conserved residue(s) required for the propagation of feature annotation.</text>
</comment>
<keyword evidence="5 8" id="KW-0460">Magnesium</keyword>
<dbReference type="NCBIfam" id="TIGR02665">
    <property type="entry name" value="molyb_mobA"/>
    <property type="match status" value="1"/>
</dbReference>
<accession>A0A5C8ZUF4</accession>
<keyword evidence="7 8" id="KW-0501">Molybdenum cofactor biosynthesis</keyword>
<dbReference type="GO" id="GO:1902758">
    <property type="term" value="P:bis(molybdopterin guanine dinucleotide)molybdenum biosynthetic process"/>
    <property type="evidence" value="ECO:0007669"/>
    <property type="project" value="TreeGrafter"/>
</dbReference>
<evidence type="ECO:0000259" key="9">
    <source>
        <dbReference type="Pfam" id="PF12804"/>
    </source>
</evidence>